<feature type="transmembrane region" description="Helical" evidence="1">
    <location>
        <begin position="154"/>
        <end position="174"/>
    </location>
</feature>
<dbReference type="EMBL" id="LC060255">
    <property type="protein sequence ID" value="BAU04061.1"/>
    <property type="molecule type" value="Genomic_DNA"/>
</dbReference>
<dbReference type="RefSeq" id="WP_003107016.1">
    <property type="nucleotide sequence ID" value="NZ_CP104046.1"/>
</dbReference>
<dbReference type="EMBL" id="LC060257">
    <property type="protein sequence ID" value="BAU04098.1"/>
    <property type="molecule type" value="Genomic_DNA"/>
</dbReference>
<keyword evidence="1" id="KW-0472">Membrane</keyword>
<dbReference type="AlphaFoldDB" id="A0A0S3TG93"/>
<dbReference type="NCBIfam" id="TIGR04370">
    <property type="entry name" value="glyco_rpt_poly"/>
    <property type="match status" value="1"/>
</dbReference>
<evidence type="ECO:0000313" key="3">
    <source>
        <dbReference type="EMBL" id="BAU04098.1"/>
    </source>
</evidence>
<evidence type="ECO:0000313" key="2">
    <source>
        <dbReference type="EMBL" id="BAU04061.1"/>
    </source>
</evidence>
<protein>
    <submittedName>
        <fullName evidence="2">Oligosaccharide repeat unit polymerase</fullName>
    </submittedName>
</protein>
<feature type="transmembrane region" description="Helical" evidence="1">
    <location>
        <begin position="28"/>
        <end position="49"/>
    </location>
</feature>
<sequence>MTPIILYSILLGILLLYCLINKTNYLGLALVAVYFIISLITLLVPTRGYLKYSYVLDGSNITYGIVLFMVFSFAIFFFPFLIKKKSFNVKNIELNVHENYIIFAKIFIFFALITVLVYMVKIIPLIQSGQWASNRLVMNSDQAIIPYNNIFEKIAILFTSYTQLLAIVVGFNLLRTNQHYMLGSIVLLMVGATEFCIDMYVSSRGMLAIFILFIGSLYLFFYKEINKKSRKYIDFIFILTIVTSVPYLISVTVSRFSSSAISSLIYYFGQTPYMFSLEVKSLKKLMFGEYGFGALAGGMKFSDELGIWVRGFYTFLGWLYADWGFVGIFIIGIACLIFFTIMINKPKLDISDTFLLLGYYKLLIQGVFTMGRTKIYSILISLIIYVLIKFIVERFRFIIRRKQVY</sequence>
<feature type="transmembrane region" description="Helical" evidence="1">
    <location>
        <begin position="207"/>
        <end position="225"/>
    </location>
</feature>
<name>A0A0S3TG93_9STRE</name>
<keyword evidence="1" id="KW-1133">Transmembrane helix</keyword>
<organism evidence="2">
    <name type="scientific">Streptococcus parauberis</name>
    <dbReference type="NCBI Taxonomy" id="1348"/>
    <lineage>
        <taxon>Bacteria</taxon>
        <taxon>Bacillati</taxon>
        <taxon>Bacillota</taxon>
        <taxon>Bacilli</taxon>
        <taxon>Lactobacillales</taxon>
        <taxon>Streptococcaceae</taxon>
        <taxon>Streptococcus</taxon>
    </lineage>
</organism>
<reference evidence="2" key="1">
    <citation type="journal article" date="2015" name="Fish Pathol.">
        <title>Structure of Genetic Loci for Capsular Polysaccharide Biosynthesis in Streptococcus parauberis isolated from Japanese flounder.</title>
        <authorList>
            <person name="Tu C."/>
            <person name="Suga K."/>
            <person name="Kanai K."/>
        </authorList>
    </citation>
    <scope>NUCLEOTIDE SEQUENCE</scope>
    <source>
        <strain evidence="2">NUF1032</strain>
        <strain evidence="3">NUF1095</strain>
    </source>
</reference>
<proteinExistence type="predicted"/>
<evidence type="ECO:0000256" key="1">
    <source>
        <dbReference type="SAM" id="Phobius"/>
    </source>
</evidence>
<feature type="transmembrane region" description="Helical" evidence="1">
    <location>
        <begin position="102"/>
        <end position="126"/>
    </location>
</feature>
<feature type="transmembrane region" description="Helical" evidence="1">
    <location>
        <begin position="181"/>
        <end position="201"/>
    </location>
</feature>
<feature type="transmembrane region" description="Helical" evidence="1">
    <location>
        <begin position="374"/>
        <end position="392"/>
    </location>
</feature>
<feature type="transmembrane region" description="Helical" evidence="1">
    <location>
        <begin position="350"/>
        <end position="368"/>
    </location>
</feature>
<gene>
    <name evidence="2" type="primary">cps2O</name>
</gene>
<feature type="transmembrane region" description="Helical" evidence="1">
    <location>
        <begin position="61"/>
        <end position="82"/>
    </location>
</feature>
<feature type="transmembrane region" description="Helical" evidence="1">
    <location>
        <begin position="6"/>
        <end position="21"/>
    </location>
</feature>
<keyword evidence="1" id="KW-0812">Transmembrane</keyword>
<accession>A0A0S3TG93</accession>
<feature type="transmembrane region" description="Helical" evidence="1">
    <location>
        <begin position="323"/>
        <end position="343"/>
    </location>
</feature>
<feature type="transmembrane region" description="Helical" evidence="1">
    <location>
        <begin position="232"/>
        <end position="249"/>
    </location>
</feature>